<dbReference type="GO" id="GO:0046452">
    <property type="term" value="P:dihydrofolate metabolic process"/>
    <property type="evidence" value="ECO:0007669"/>
    <property type="project" value="TreeGrafter"/>
</dbReference>
<accession>A0A0V8J8Q9</accession>
<evidence type="ECO:0000313" key="11">
    <source>
        <dbReference type="EMBL" id="KSU83385.1"/>
    </source>
</evidence>
<dbReference type="InterPro" id="IPR024072">
    <property type="entry name" value="DHFR-like_dom_sf"/>
</dbReference>
<dbReference type="InterPro" id="IPR001796">
    <property type="entry name" value="DHFR_dom"/>
</dbReference>
<protein>
    <recommendedName>
        <fullName evidence="3 8">Dihydrofolate reductase</fullName>
        <ecNumber evidence="3 8">1.5.1.3</ecNumber>
    </recommendedName>
</protein>
<evidence type="ECO:0000256" key="3">
    <source>
        <dbReference type="ARBA" id="ARBA00012856"/>
    </source>
</evidence>
<evidence type="ECO:0000256" key="2">
    <source>
        <dbReference type="ARBA" id="ARBA00009539"/>
    </source>
</evidence>
<dbReference type="InterPro" id="IPR012259">
    <property type="entry name" value="DHFR"/>
</dbReference>
<evidence type="ECO:0000259" key="10">
    <source>
        <dbReference type="PROSITE" id="PS51330"/>
    </source>
</evidence>
<comment type="catalytic activity">
    <reaction evidence="8">
        <text>(6S)-5,6,7,8-tetrahydrofolate + NADP(+) = 7,8-dihydrofolate + NADPH + H(+)</text>
        <dbReference type="Rhea" id="RHEA:15009"/>
        <dbReference type="ChEBI" id="CHEBI:15378"/>
        <dbReference type="ChEBI" id="CHEBI:57451"/>
        <dbReference type="ChEBI" id="CHEBI:57453"/>
        <dbReference type="ChEBI" id="CHEBI:57783"/>
        <dbReference type="ChEBI" id="CHEBI:58349"/>
        <dbReference type="EC" id="1.5.1.3"/>
    </reaction>
</comment>
<evidence type="ECO:0000256" key="7">
    <source>
        <dbReference type="ARBA" id="ARBA00025067"/>
    </source>
</evidence>
<evidence type="ECO:0000256" key="5">
    <source>
        <dbReference type="ARBA" id="ARBA00022857"/>
    </source>
</evidence>
<keyword evidence="6 8" id="KW-0560">Oxidoreductase</keyword>
<dbReference type="PANTHER" id="PTHR48069">
    <property type="entry name" value="DIHYDROFOLATE REDUCTASE"/>
    <property type="match status" value="1"/>
</dbReference>
<evidence type="ECO:0000313" key="12">
    <source>
        <dbReference type="Proteomes" id="UP000054099"/>
    </source>
</evidence>
<evidence type="ECO:0000256" key="8">
    <source>
        <dbReference type="PIRNR" id="PIRNR000194"/>
    </source>
</evidence>
<keyword evidence="12" id="KW-1185">Reference proteome</keyword>
<feature type="domain" description="DHFR" evidence="10">
    <location>
        <begin position="1"/>
        <end position="157"/>
    </location>
</feature>
<dbReference type="Gene3D" id="3.40.430.10">
    <property type="entry name" value="Dihydrofolate Reductase, subunit A"/>
    <property type="match status" value="1"/>
</dbReference>
<evidence type="ECO:0000256" key="1">
    <source>
        <dbReference type="ARBA" id="ARBA00004903"/>
    </source>
</evidence>
<dbReference type="PROSITE" id="PS51330">
    <property type="entry name" value="DHFR_2"/>
    <property type="match status" value="1"/>
</dbReference>
<sequence length="164" mass="19160">MISYVFAMDRNRLIGKQNDLPWHLPADLKHFKKVTMGKPILMGRKTYESIGKPLPGRENIILTRDESFQAEGCTVLHTVQDALDRQDTELCVIGGSEVFRLFMPYVERMYVTRIDESFDGDTYFPAYDESEWNIIDRTTGILDEKNKYPHEFLTFEKNNDPDKE</sequence>
<dbReference type="PANTHER" id="PTHR48069:SF3">
    <property type="entry name" value="DIHYDROFOLATE REDUCTASE"/>
    <property type="match status" value="1"/>
</dbReference>
<evidence type="ECO:0000256" key="4">
    <source>
        <dbReference type="ARBA" id="ARBA00022563"/>
    </source>
</evidence>
<organism evidence="11 12">
    <name type="scientific">Fictibacillus enclensis</name>
    <dbReference type="NCBI Taxonomy" id="1017270"/>
    <lineage>
        <taxon>Bacteria</taxon>
        <taxon>Bacillati</taxon>
        <taxon>Bacillota</taxon>
        <taxon>Bacilli</taxon>
        <taxon>Bacillales</taxon>
        <taxon>Fictibacillaceae</taxon>
        <taxon>Fictibacillus</taxon>
    </lineage>
</organism>
<proteinExistence type="inferred from homology"/>
<evidence type="ECO:0000256" key="6">
    <source>
        <dbReference type="ARBA" id="ARBA00023002"/>
    </source>
</evidence>
<dbReference type="PRINTS" id="PR00070">
    <property type="entry name" value="DHFR"/>
</dbReference>
<dbReference type="AlphaFoldDB" id="A0A0V8J8Q9"/>
<comment type="similarity">
    <text evidence="2 8 9">Belongs to the dihydrofolate reductase family.</text>
</comment>
<comment type="caution">
    <text evidence="11">The sequence shown here is derived from an EMBL/GenBank/DDBJ whole genome shotgun (WGS) entry which is preliminary data.</text>
</comment>
<dbReference type="PIRSF" id="PIRSF000194">
    <property type="entry name" value="DHFR"/>
    <property type="match status" value="1"/>
</dbReference>
<dbReference type="Pfam" id="PF00186">
    <property type="entry name" value="DHFR_1"/>
    <property type="match status" value="1"/>
</dbReference>
<dbReference type="InterPro" id="IPR017925">
    <property type="entry name" value="DHFR_CS"/>
</dbReference>
<dbReference type="GO" id="GO:0046655">
    <property type="term" value="P:folic acid metabolic process"/>
    <property type="evidence" value="ECO:0007669"/>
    <property type="project" value="TreeGrafter"/>
</dbReference>
<dbReference type="GO" id="GO:0004146">
    <property type="term" value="F:dihydrofolate reductase activity"/>
    <property type="evidence" value="ECO:0007669"/>
    <property type="project" value="UniProtKB-EC"/>
</dbReference>
<dbReference type="EC" id="1.5.1.3" evidence="3 8"/>
<dbReference type="EMBL" id="LNQN01000002">
    <property type="protein sequence ID" value="KSU83385.1"/>
    <property type="molecule type" value="Genomic_DNA"/>
</dbReference>
<keyword evidence="5 8" id="KW-0521">NADP</keyword>
<dbReference type="GO" id="GO:0070401">
    <property type="term" value="F:NADP+ binding"/>
    <property type="evidence" value="ECO:0007669"/>
    <property type="project" value="UniProtKB-ARBA"/>
</dbReference>
<dbReference type="OrthoDB" id="9804315at2"/>
<dbReference type="GO" id="GO:0046654">
    <property type="term" value="P:tetrahydrofolate biosynthetic process"/>
    <property type="evidence" value="ECO:0007669"/>
    <property type="project" value="UniProtKB-UniPathway"/>
</dbReference>
<dbReference type="GO" id="GO:0006730">
    <property type="term" value="P:one-carbon metabolic process"/>
    <property type="evidence" value="ECO:0007669"/>
    <property type="project" value="UniProtKB-KW"/>
</dbReference>
<comment type="pathway">
    <text evidence="1 8">Cofactor biosynthesis; tetrahydrofolate biosynthesis; 5,6,7,8-tetrahydrofolate from 7,8-dihydrofolate: step 1/1.</text>
</comment>
<keyword evidence="4 8" id="KW-0554">One-carbon metabolism</keyword>
<evidence type="ECO:0000256" key="9">
    <source>
        <dbReference type="RuleBase" id="RU004474"/>
    </source>
</evidence>
<dbReference type="Proteomes" id="UP000054099">
    <property type="component" value="Unassembled WGS sequence"/>
</dbReference>
<gene>
    <name evidence="11" type="ORF">AS030_12520</name>
</gene>
<name>A0A0V8J8Q9_9BACL</name>
<dbReference type="RefSeq" id="WP_061972223.1">
    <property type="nucleotide sequence ID" value="NZ_FMAV01000002.1"/>
</dbReference>
<dbReference type="SUPFAM" id="SSF53597">
    <property type="entry name" value="Dihydrofolate reductase-like"/>
    <property type="match status" value="1"/>
</dbReference>
<dbReference type="FunFam" id="3.40.430.10:FF:000001">
    <property type="entry name" value="Dihydrofolate reductase"/>
    <property type="match status" value="1"/>
</dbReference>
<reference evidence="11 12" key="1">
    <citation type="journal article" date="2014" name="Antonie Van Leeuwenhoek">
        <title>Fictibacillus enclensis sp. nov., isolated from marine sediment.</title>
        <authorList>
            <person name="Dastager S.G."/>
            <person name="Mawlankar R."/>
            <person name="Srinivasan K."/>
            <person name="Tang S.K."/>
            <person name="Lee J.C."/>
            <person name="Ramana V.V."/>
            <person name="Shouche Y.S."/>
        </authorList>
    </citation>
    <scope>NUCLEOTIDE SEQUENCE [LARGE SCALE GENOMIC DNA]</scope>
    <source>
        <strain evidence="11 12">NIO-1003</strain>
    </source>
</reference>
<dbReference type="UniPathway" id="UPA00077">
    <property type="reaction ID" value="UER00158"/>
</dbReference>
<dbReference type="PROSITE" id="PS00075">
    <property type="entry name" value="DHFR_1"/>
    <property type="match status" value="1"/>
</dbReference>
<dbReference type="GO" id="GO:0005829">
    <property type="term" value="C:cytosol"/>
    <property type="evidence" value="ECO:0007669"/>
    <property type="project" value="TreeGrafter"/>
</dbReference>
<comment type="function">
    <text evidence="7 8">Key enzyme in folate metabolism. Catalyzes an essential reaction for de novo glycine and purine synthesis, and for DNA precursor synthesis.</text>
</comment>
<dbReference type="CDD" id="cd00209">
    <property type="entry name" value="DHFR"/>
    <property type="match status" value="1"/>
</dbReference>